<gene>
    <name evidence="1" type="ORF">BDM02DRAFT_3128930</name>
</gene>
<proteinExistence type="predicted"/>
<evidence type="ECO:0000313" key="1">
    <source>
        <dbReference type="EMBL" id="KAF9648630.1"/>
    </source>
</evidence>
<accession>A0ACB6ZGS6</accession>
<dbReference type="Proteomes" id="UP000886501">
    <property type="component" value="Unassembled WGS sequence"/>
</dbReference>
<comment type="caution">
    <text evidence="1">The sequence shown here is derived from an EMBL/GenBank/DDBJ whole genome shotgun (WGS) entry which is preliminary data.</text>
</comment>
<reference evidence="1" key="2">
    <citation type="journal article" date="2020" name="Nat. Commun.">
        <title>Large-scale genome sequencing of mycorrhizal fungi provides insights into the early evolution of symbiotic traits.</title>
        <authorList>
            <person name="Miyauchi S."/>
            <person name="Kiss E."/>
            <person name="Kuo A."/>
            <person name="Drula E."/>
            <person name="Kohler A."/>
            <person name="Sanchez-Garcia M."/>
            <person name="Morin E."/>
            <person name="Andreopoulos B."/>
            <person name="Barry K.W."/>
            <person name="Bonito G."/>
            <person name="Buee M."/>
            <person name="Carver A."/>
            <person name="Chen C."/>
            <person name="Cichocki N."/>
            <person name="Clum A."/>
            <person name="Culley D."/>
            <person name="Crous P.W."/>
            <person name="Fauchery L."/>
            <person name="Girlanda M."/>
            <person name="Hayes R.D."/>
            <person name="Keri Z."/>
            <person name="LaButti K."/>
            <person name="Lipzen A."/>
            <person name="Lombard V."/>
            <person name="Magnuson J."/>
            <person name="Maillard F."/>
            <person name="Murat C."/>
            <person name="Nolan M."/>
            <person name="Ohm R.A."/>
            <person name="Pangilinan J."/>
            <person name="Pereira M.F."/>
            <person name="Perotto S."/>
            <person name="Peter M."/>
            <person name="Pfister S."/>
            <person name="Riley R."/>
            <person name="Sitrit Y."/>
            <person name="Stielow J.B."/>
            <person name="Szollosi G."/>
            <person name="Zifcakova L."/>
            <person name="Stursova M."/>
            <person name="Spatafora J.W."/>
            <person name="Tedersoo L."/>
            <person name="Vaario L.M."/>
            <person name="Yamada A."/>
            <person name="Yan M."/>
            <person name="Wang P."/>
            <person name="Xu J."/>
            <person name="Bruns T."/>
            <person name="Baldrian P."/>
            <person name="Vilgalys R."/>
            <person name="Dunand C."/>
            <person name="Henrissat B."/>
            <person name="Grigoriev I.V."/>
            <person name="Hibbett D."/>
            <person name="Nagy L.G."/>
            <person name="Martin F.M."/>
        </authorList>
    </citation>
    <scope>NUCLEOTIDE SEQUENCE</scope>
    <source>
        <strain evidence="1">P2</strain>
    </source>
</reference>
<evidence type="ECO:0000313" key="2">
    <source>
        <dbReference type="Proteomes" id="UP000886501"/>
    </source>
</evidence>
<keyword evidence="2" id="KW-1185">Reference proteome</keyword>
<protein>
    <submittedName>
        <fullName evidence="1">Uncharacterized protein</fullName>
    </submittedName>
</protein>
<dbReference type="EMBL" id="MU118010">
    <property type="protein sequence ID" value="KAF9648630.1"/>
    <property type="molecule type" value="Genomic_DNA"/>
</dbReference>
<name>A0ACB6ZGS6_THEGA</name>
<reference evidence="1" key="1">
    <citation type="submission" date="2019-10" db="EMBL/GenBank/DDBJ databases">
        <authorList>
            <consortium name="DOE Joint Genome Institute"/>
            <person name="Kuo A."/>
            <person name="Miyauchi S."/>
            <person name="Kiss E."/>
            <person name="Drula E."/>
            <person name="Kohler A."/>
            <person name="Sanchez-Garcia M."/>
            <person name="Andreopoulos B."/>
            <person name="Barry K.W."/>
            <person name="Bonito G."/>
            <person name="Buee M."/>
            <person name="Carver A."/>
            <person name="Chen C."/>
            <person name="Cichocki N."/>
            <person name="Clum A."/>
            <person name="Culley D."/>
            <person name="Crous P.W."/>
            <person name="Fauchery L."/>
            <person name="Girlanda M."/>
            <person name="Hayes R."/>
            <person name="Keri Z."/>
            <person name="Labutti K."/>
            <person name="Lipzen A."/>
            <person name="Lombard V."/>
            <person name="Magnuson J."/>
            <person name="Maillard F."/>
            <person name="Morin E."/>
            <person name="Murat C."/>
            <person name="Nolan M."/>
            <person name="Ohm R."/>
            <person name="Pangilinan J."/>
            <person name="Pereira M."/>
            <person name="Perotto S."/>
            <person name="Peter M."/>
            <person name="Riley R."/>
            <person name="Sitrit Y."/>
            <person name="Stielow B."/>
            <person name="Szollosi G."/>
            <person name="Zifcakova L."/>
            <person name="Stursova M."/>
            <person name="Spatafora J.W."/>
            <person name="Tedersoo L."/>
            <person name="Vaario L.-M."/>
            <person name="Yamada A."/>
            <person name="Yan M."/>
            <person name="Wang P."/>
            <person name="Xu J."/>
            <person name="Bruns T."/>
            <person name="Baldrian P."/>
            <person name="Vilgalys R."/>
            <person name="Henrissat B."/>
            <person name="Grigoriev I.V."/>
            <person name="Hibbett D."/>
            <person name="Nagy L.G."/>
            <person name="Martin F.M."/>
        </authorList>
    </citation>
    <scope>NUCLEOTIDE SEQUENCE</scope>
    <source>
        <strain evidence="1">P2</strain>
    </source>
</reference>
<sequence>MDDLYGNAWGDPLNDYSNPHYPLPTWNARPPPFEPPSPVEDDQKNIHANDDENEDVSTETQFRTDASDTSWTTDAVPWPVEENQDQYHTVWAPASPANAWSSTVQPQTPTVPTPTPSNDIPPESPPLASPTLPEEPREEHPIPSEQPQDAPVQPRAPSPDQFGTFESGNTDTTIHAEGVRWGSPKYSTFDDSVDSSNAWDQQAATKKCDTEAEPVDEWEAARRMKEKLDRRVPTEVIASIIETFEQFSEKMWPEGSSSGSQPQEEWLQSWRRGFDSVDDLNNIIGTLLPEYTFVPRVPFAKSAVAKEMTKSLRFTRHSAVTRLSPMAHFMRNKGSSSDWEAAVKNRSDEVPDDMPVGWRIMEKKGEVPAPVETKKRSGLFSSFWNRREGSTSSLPSIPDAKTSLVQDSPTEPSSTKSAPIVERTGTLPTVPSRTASQSPRQSVEGRRSQSVSSNRLTKPPPVPPVVTASVSASPANTIAPVSSIGQSLAEATTSPIDPTAATDGPAQSAVSRFLNRFSRPKPTANHNTLPLSSEDLEFLSDVPVVHNANDEDDDVPLGKQKAMMESKQGAALVTPLTATPLRVSTSNPPPPQAIVEDDFDVLFNTPTVQPQRTPLQTPSRPSSSVSQRGPFRPPSTTPQPDSMKVPTNLLRPQTPSFPVVRMSSTSSSSGPIPFLIPPPPTPTSRPTTPHPLLRTSSPPITTIPVLQPPPSSQKPPETNLFDDDDEFSDFFSPGQQLPAANGTHQPKTLSFSGPIESMNPFGSLNQITPSTSQQPILRTASGSSSLMVSPVSDTADDAWGFDDFEDPTPATSTTSSNHVPLMVRTPPTKSAPIQLSASQQWLSKPSPPPPPVPSKSGSSTPSLLMSSPMRPPPKSQFLPKQRPPPFKFPGPDQKQPPHSGSHSRRVSAEDHSHTIQLMNNASKRGAWPAPLSPLPEALAPPPPPSSMTNTPMTTISTSKVLLDMGEEDGPFSRAQERLRPFNATVSVIGPSEDGSGMNFSNRGSRGSGGLFALPPPPGSVSRSDSVPPQPEQEQSLLDFGDFELPRTASIPKPTPPMADKSGGGLSAYDLSFFEGL</sequence>
<organism evidence="1 2">
    <name type="scientific">Thelephora ganbajun</name>
    <name type="common">Ganba fungus</name>
    <dbReference type="NCBI Taxonomy" id="370292"/>
    <lineage>
        <taxon>Eukaryota</taxon>
        <taxon>Fungi</taxon>
        <taxon>Dikarya</taxon>
        <taxon>Basidiomycota</taxon>
        <taxon>Agaricomycotina</taxon>
        <taxon>Agaricomycetes</taxon>
        <taxon>Thelephorales</taxon>
        <taxon>Thelephoraceae</taxon>
        <taxon>Thelephora</taxon>
    </lineage>
</organism>